<comment type="caution">
    <text evidence="2">The sequence shown here is derived from an EMBL/GenBank/DDBJ whole genome shotgun (WGS) entry which is preliminary data.</text>
</comment>
<feature type="compositionally biased region" description="Polar residues" evidence="1">
    <location>
        <begin position="596"/>
        <end position="613"/>
    </location>
</feature>
<dbReference type="InterPro" id="IPR029058">
    <property type="entry name" value="AB_hydrolase_fold"/>
</dbReference>
<gene>
    <name evidence="2" type="ORF">BWP39_21715</name>
</gene>
<accession>A0A2A4EQ59</accession>
<evidence type="ECO:0000313" key="2">
    <source>
        <dbReference type="EMBL" id="PCE22296.1"/>
    </source>
</evidence>
<sequence>MKPDRSCTGNSYGRHGRLAGLGALTIGLMVLAGCGGGDSGSSSSAANLKQTADAQANAQASPAQDAKSAAANQPYVDPVAYSMNATDGLTASQVSEKAAIMHYQWKSGGTTVNYTTTTGHLTAMDAKGNPEASMSYVAYTAPGTNGAPRPVTFVYNGGPGSSSIWLRLGSFAPTRVATPDPLFGSNWPNYPLVDNKESLIDTTDLVFIDPPGTGLSEAVLPNTNQVYWGSDPDVNIMRDFIERYVAVNNRSKSPLYLYGESYGTPRTDMLALALESAGVHLTGITLQSAILNYFADATEAVAITQSTEGLLLDTDTVAGYLPGYAEVAAYYNQASPAPINQGLYALQMEVFTTLAYNQLQQYSQSWVLSQLGIPDALGTPVFPSNATLKSWTWPTSLTLQALQGYFNANPYSASLLPGTTIGRYDGRVSLPNADPRLQSDGDPSDILISQPFTNALATQLPDYLGYTAPNATYLPLNDNIIGVWDFTHDGQPMPDTIPDLLGALQLNPRLAVFSENGYHDLATPFFSTEKELARLQTVPGLNAKVQVGFFQGGHMIYLDDVARPQMKRDLKTFYANRRIPTALTLRELPPPWQDENPASSPTGSIPTTQAAAP</sequence>
<dbReference type="AlphaFoldDB" id="A0A2A4EQ59"/>
<dbReference type="InterPro" id="IPR001563">
    <property type="entry name" value="Peptidase_S10"/>
</dbReference>
<proteinExistence type="predicted"/>
<dbReference type="OrthoDB" id="9770107at2"/>
<organism evidence="2 3">
    <name type="scientific">Paraburkholderia acidicola</name>
    <dbReference type="NCBI Taxonomy" id="1912599"/>
    <lineage>
        <taxon>Bacteria</taxon>
        <taxon>Pseudomonadati</taxon>
        <taxon>Pseudomonadota</taxon>
        <taxon>Betaproteobacteria</taxon>
        <taxon>Burkholderiales</taxon>
        <taxon>Burkholderiaceae</taxon>
        <taxon>Paraburkholderia</taxon>
    </lineage>
</organism>
<dbReference type="GO" id="GO:0004185">
    <property type="term" value="F:serine-type carboxypeptidase activity"/>
    <property type="evidence" value="ECO:0007669"/>
    <property type="project" value="InterPro"/>
</dbReference>
<dbReference type="EMBL" id="MTZV01000006">
    <property type="protein sequence ID" value="PCE22296.1"/>
    <property type="molecule type" value="Genomic_DNA"/>
</dbReference>
<dbReference type="Gene3D" id="3.40.50.1820">
    <property type="entry name" value="alpha/beta hydrolase"/>
    <property type="match status" value="1"/>
</dbReference>
<dbReference type="GO" id="GO:0006508">
    <property type="term" value="P:proteolysis"/>
    <property type="evidence" value="ECO:0007669"/>
    <property type="project" value="InterPro"/>
</dbReference>
<reference evidence="2 3" key="1">
    <citation type="submission" date="2017-01" db="EMBL/GenBank/DDBJ databases">
        <title>Whole-Genome Shotgun Sequencing of Two beta-Proteobacterial Species in Search of the Bulgecin Biosynthetic Cluster.</title>
        <authorList>
            <person name="Horsman M.E."/>
            <person name="Marous D.R."/>
            <person name="Li R."/>
            <person name="Oliver R.A."/>
            <person name="Byun B."/>
            <person name="Emrich S.J."/>
            <person name="Boggess B."/>
            <person name="Townsend C.A."/>
            <person name="Mobashery S."/>
        </authorList>
    </citation>
    <scope>NUCLEOTIDE SEQUENCE [LARGE SCALE GENOMIC DNA]</scope>
    <source>
        <strain evidence="2 3">ATCC 31363</strain>
    </source>
</reference>
<dbReference type="Pfam" id="PF00450">
    <property type="entry name" value="Peptidase_S10"/>
    <property type="match status" value="1"/>
</dbReference>
<evidence type="ECO:0000313" key="3">
    <source>
        <dbReference type="Proteomes" id="UP000218022"/>
    </source>
</evidence>
<name>A0A2A4EQ59_9BURK</name>
<dbReference type="SUPFAM" id="SSF53474">
    <property type="entry name" value="alpha/beta-Hydrolases"/>
    <property type="match status" value="1"/>
</dbReference>
<dbReference type="Proteomes" id="UP000218022">
    <property type="component" value="Unassembled WGS sequence"/>
</dbReference>
<feature type="region of interest" description="Disordered" evidence="1">
    <location>
        <begin position="587"/>
        <end position="613"/>
    </location>
</feature>
<evidence type="ECO:0000256" key="1">
    <source>
        <dbReference type="SAM" id="MobiDB-lite"/>
    </source>
</evidence>
<dbReference type="PROSITE" id="PS51257">
    <property type="entry name" value="PROKAR_LIPOPROTEIN"/>
    <property type="match status" value="1"/>
</dbReference>
<dbReference type="RefSeq" id="WP_096723934.1">
    <property type="nucleotide sequence ID" value="NZ_MTZV01000006.1"/>
</dbReference>
<protein>
    <submittedName>
        <fullName evidence="2">Peptidase S10</fullName>
    </submittedName>
</protein>